<protein>
    <recommendedName>
        <fullName evidence="3">C2 NT-type domain-containing protein</fullName>
    </recommendedName>
</protein>
<name>A0AA88D2W9_FICCA</name>
<feature type="compositionally biased region" description="Polar residues" evidence="2">
    <location>
        <begin position="265"/>
        <end position="276"/>
    </location>
</feature>
<organism evidence="4 5">
    <name type="scientific">Ficus carica</name>
    <name type="common">Common fig</name>
    <dbReference type="NCBI Taxonomy" id="3494"/>
    <lineage>
        <taxon>Eukaryota</taxon>
        <taxon>Viridiplantae</taxon>
        <taxon>Streptophyta</taxon>
        <taxon>Embryophyta</taxon>
        <taxon>Tracheophyta</taxon>
        <taxon>Spermatophyta</taxon>
        <taxon>Magnoliopsida</taxon>
        <taxon>eudicotyledons</taxon>
        <taxon>Gunneridae</taxon>
        <taxon>Pentapetalae</taxon>
        <taxon>rosids</taxon>
        <taxon>fabids</taxon>
        <taxon>Rosales</taxon>
        <taxon>Moraceae</taxon>
        <taxon>Ficeae</taxon>
        <taxon>Ficus</taxon>
    </lineage>
</organism>
<feature type="region of interest" description="Disordered" evidence="2">
    <location>
        <begin position="225"/>
        <end position="244"/>
    </location>
</feature>
<dbReference type="PANTHER" id="PTHR47270">
    <property type="entry name" value="PROTEIN MLP1-LIKE"/>
    <property type="match status" value="1"/>
</dbReference>
<feature type="coiled-coil region" evidence="1">
    <location>
        <begin position="739"/>
        <end position="854"/>
    </location>
</feature>
<dbReference type="EMBL" id="BTGU01000009">
    <property type="protein sequence ID" value="GMN39282.1"/>
    <property type="molecule type" value="Genomic_DNA"/>
</dbReference>
<feature type="domain" description="C2 NT-type" evidence="3">
    <location>
        <begin position="1"/>
        <end position="127"/>
    </location>
</feature>
<evidence type="ECO:0000259" key="3">
    <source>
        <dbReference type="PROSITE" id="PS51840"/>
    </source>
</evidence>
<feature type="region of interest" description="Disordered" evidence="2">
    <location>
        <begin position="1289"/>
        <end position="1309"/>
    </location>
</feature>
<dbReference type="InterPro" id="IPR019448">
    <property type="entry name" value="NT-C2"/>
</dbReference>
<dbReference type="Pfam" id="PF10358">
    <property type="entry name" value="NT-C2"/>
    <property type="match status" value="1"/>
</dbReference>
<feature type="compositionally biased region" description="Polar residues" evidence="2">
    <location>
        <begin position="154"/>
        <end position="171"/>
    </location>
</feature>
<feature type="region of interest" description="Disordered" evidence="2">
    <location>
        <begin position="261"/>
        <end position="280"/>
    </location>
</feature>
<keyword evidence="1" id="KW-0175">Coiled coil</keyword>
<dbReference type="Proteomes" id="UP001187192">
    <property type="component" value="Unassembled WGS sequence"/>
</dbReference>
<feature type="coiled-coil region" evidence="1">
    <location>
        <begin position="908"/>
        <end position="1169"/>
    </location>
</feature>
<evidence type="ECO:0000256" key="1">
    <source>
        <dbReference type="SAM" id="Coils"/>
    </source>
</evidence>
<feature type="coiled-coil region" evidence="1">
    <location>
        <begin position="522"/>
        <end position="563"/>
    </location>
</feature>
<evidence type="ECO:0000313" key="4">
    <source>
        <dbReference type="EMBL" id="GMN39282.1"/>
    </source>
</evidence>
<accession>A0AA88D2W9</accession>
<gene>
    <name evidence="4" type="ORF">TIFTF001_008511</name>
</gene>
<dbReference type="PANTHER" id="PTHR47270:SF3">
    <property type="entry name" value="HYPOTETICAL PROTEIN"/>
    <property type="match status" value="1"/>
</dbReference>
<evidence type="ECO:0000313" key="5">
    <source>
        <dbReference type="Proteomes" id="UP001187192"/>
    </source>
</evidence>
<sequence>MWNRTLIRACRAAIPIGWDKLVVSVVSVETGKTIAKTSKALVRNGSCQWSDTLSESIRVSEDDSSKELEDCPFKLIVSMGSARSGILGEATVNMTDYTSTGASVPVSLSLKNCSHGTTLQIFLCVFFRNEDSKERDSDLEKTTGNSHDVDTKSDGSMSDSTVARSLGSSASKDFRLISNPGEPGSRETSFSLSESHKSYDTEGSVGGEDVSVGDHSGEVHSLTLVRRADSNGSDNSATRSRPASFNNSLVIGSGYLSENSRQEFPASSLTTPSSAKNYRDNAEGTIEELRAEAKMWERNARKLMLDLDILRGEFSNQSKVQENLNMELLVVYDERDELKKEVEQLKFSLEKSLAKQESSGDFSLGEDLPHVEKELRDELKFLKESNANLALQLKKSQESNIEFVSVLQELEETIEKQKIEIEDLLALQSKVGGMDQTEETNVEDLKRLTDEIRTLQESEKNLNIEVKRLERELEEKNQEIDKGERLESKLLEREEEIVNLRVKLLGSLSANSAEMGSINGTDARLMTEIEALKEKVQELERDCNELTEENLELLYKLKESKSEVMRRDTSSEFPHGELLATPVSSFEFQLSGQKFPTNDAQLRVQANGDNASVQGLQSLKVELEARLAEMDKELAEERSRVGELQVDLLSKEEEILVLRQRQSELEAKVSDLHKEKTLLQEHMEVVLQESEISSKCLNDLRNDLAMLTSSVDTHVFANKILERKSSELGDDFRGLELHVSELEGENTKLSELVASLEAQLRRLAREQESSLSELEMSKSHAMTLQDEINRLRNETASEKENLKQKLEYTEDQLSEAQEECEYLRRANPKLQSSVESLLEECSSLQKLNGELRSEKLELHGRCSLLEVKLEGSHKSFTDCSKRVDELEQCLSSAFAEFAAKERSLASEIDALLDENLRHKEKFNQEENLLNQMYMEKAVEVQNLEQEVERLITKLSATHEELFRLRADNMKLEAGFDEAQSIIKQTEDELDIKKVDFEELSKLLENYKTGEAKLKTTVDNLEMKLRSSESERRQMVEESSHLKLQLQKLAHLEAELLAFKNKLDDTKFEKEQLEVSVREISGEREDLKAEKKKLVEHISWLKKSVSELEDCKIEKLALEEREDEQKKELNLMRREIKQYHQKMQQLQEERDECQRRSRAIEEELKLAKEERNHNLREYNGRKSPNFSKTNTKVSPVHDTAKFPKNEMAKTANQRRDNRRNGLVQEVGKDSPHRAQIQRENGSGIENPDGSPCSNGADVGSKIHLLEDQLAIALEENNKYKLQLNKLLSEGRKGQADASRKSRPESELVSKEIYESTKSSLEAELREIRERYSDMSLKYAQVESQREELVMKLKTAKTVKRWFS</sequence>
<feature type="region of interest" description="Disordered" evidence="2">
    <location>
        <begin position="1176"/>
        <end position="1254"/>
    </location>
</feature>
<dbReference type="PROSITE" id="PS51840">
    <property type="entry name" value="C2_NT"/>
    <property type="match status" value="1"/>
</dbReference>
<feature type="compositionally biased region" description="Basic and acidic residues" evidence="2">
    <location>
        <begin position="135"/>
        <end position="153"/>
    </location>
</feature>
<comment type="caution">
    <text evidence="4">The sequence shown here is derived from an EMBL/GenBank/DDBJ whole genome shotgun (WGS) entry which is preliminary data.</text>
</comment>
<keyword evidence="5" id="KW-1185">Reference proteome</keyword>
<evidence type="ECO:0000256" key="2">
    <source>
        <dbReference type="SAM" id="MobiDB-lite"/>
    </source>
</evidence>
<proteinExistence type="predicted"/>
<feature type="coiled-coil region" evidence="1">
    <location>
        <begin position="335"/>
        <end position="493"/>
    </location>
</feature>
<feature type="region of interest" description="Disordered" evidence="2">
    <location>
        <begin position="135"/>
        <end position="215"/>
    </location>
</feature>
<feature type="compositionally biased region" description="Basic and acidic residues" evidence="2">
    <location>
        <begin position="1197"/>
        <end position="1218"/>
    </location>
</feature>
<reference evidence="4" key="1">
    <citation type="submission" date="2023-07" db="EMBL/GenBank/DDBJ databases">
        <title>draft genome sequence of fig (Ficus carica).</title>
        <authorList>
            <person name="Takahashi T."/>
            <person name="Nishimura K."/>
        </authorList>
    </citation>
    <scope>NUCLEOTIDE SEQUENCE</scope>
</reference>
<feature type="compositionally biased region" description="Polar residues" evidence="2">
    <location>
        <begin position="1181"/>
        <end position="1192"/>
    </location>
</feature>
<feature type="compositionally biased region" description="Polar residues" evidence="2">
    <location>
        <begin position="230"/>
        <end position="244"/>
    </location>
</feature>
<feature type="coiled-coil region" evidence="1">
    <location>
        <begin position="613"/>
        <end position="675"/>
    </location>
</feature>